<dbReference type="Proteomes" id="UP001161406">
    <property type="component" value="Unassembled WGS sequence"/>
</dbReference>
<evidence type="ECO:0000256" key="2">
    <source>
        <dbReference type="SAM" id="SignalP"/>
    </source>
</evidence>
<protein>
    <recommendedName>
        <fullName evidence="5">Protamine-2 (Modular protein)</fullName>
    </recommendedName>
</protein>
<reference evidence="3" key="2">
    <citation type="submission" date="2023-01" db="EMBL/GenBank/DDBJ databases">
        <title>Draft genome sequence of Devosia yakushimensis strain NBRC 103855.</title>
        <authorList>
            <person name="Sun Q."/>
            <person name="Mori K."/>
        </authorList>
    </citation>
    <scope>NUCLEOTIDE SEQUENCE</scope>
    <source>
        <strain evidence="3">NBRC 103855</strain>
    </source>
</reference>
<organism evidence="3 4">
    <name type="scientific">Devosia yakushimensis</name>
    <dbReference type="NCBI Taxonomy" id="470028"/>
    <lineage>
        <taxon>Bacteria</taxon>
        <taxon>Pseudomonadati</taxon>
        <taxon>Pseudomonadota</taxon>
        <taxon>Alphaproteobacteria</taxon>
        <taxon>Hyphomicrobiales</taxon>
        <taxon>Devosiaceae</taxon>
        <taxon>Devosia</taxon>
    </lineage>
</organism>
<name>A0ABQ5UDF6_9HYPH</name>
<evidence type="ECO:0000256" key="1">
    <source>
        <dbReference type="SAM" id="MobiDB-lite"/>
    </source>
</evidence>
<keyword evidence="2" id="KW-0732">Signal</keyword>
<feature type="chain" id="PRO_5045827675" description="Protamine-2 (Modular protein)" evidence="2">
    <location>
        <begin position="29"/>
        <end position="103"/>
    </location>
</feature>
<sequence>MKRSRSLFGFGGIVAASAMALGAMIAMAPTPAELSGQVKVTPTPPAGPERAPAPQQAHERVAMREERVDRYRFGRSLPVAHKNRAGGERAHRRWRKRRAAGRG</sequence>
<feature type="region of interest" description="Disordered" evidence="1">
    <location>
        <begin position="36"/>
        <end position="60"/>
    </location>
</feature>
<accession>A0ABQ5UDF6</accession>
<evidence type="ECO:0000313" key="4">
    <source>
        <dbReference type="Proteomes" id="UP001161406"/>
    </source>
</evidence>
<dbReference type="EMBL" id="BSNG01000001">
    <property type="protein sequence ID" value="GLQ09235.1"/>
    <property type="molecule type" value="Genomic_DNA"/>
</dbReference>
<evidence type="ECO:0000313" key="3">
    <source>
        <dbReference type="EMBL" id="GLQ09235.1"/>
    </source>
</evidence>
<proteinExistence type="predicted"/>
<feature type="compositionally biased region" description="Basic residues" evidence="1">
    <location>
        <begin position="90"/>
        <end position="103"/>
    </location>
</feature>
<feature type="signal peptide" evidence="2">
    <location>
        <begin position="1"/>
        <end position="28"/>
    </location>
</feature>
<comment type="caution">
    <text evidence="3">The sequence shown here is derived from an EMBL/GenBank/DDBJ whole genome shotgun (WGS) entry which is preliminary data.</text>
</comment>
<evidence type="ECO:0008006" key="5">
    <source>
        <dbReference type="Google" id="ProtNLM"/>
    </source>
</evidence>
<gene>
    <name evidence="3" type="ORF">GCM10007913_11670</name>
</gene>
<reference evidence="3" key="1">
    <citation type="journal article" date="2014" name="Int. J. Syst. Evol. Microbiol.">
        <title>Complete genome of a new Firmicutes species belonging to the dominant human colonic microbiota ('Ruminococcus bicirculans') reveals two chromosomes and a selective capacity to utilize plant glucans.</title>
        <authorList>
            <consortium name="NISC Comparative Sequencing Program"/>
            <person name="Wegmann U."/>
            <person name="Louis P."/>
            <person name="Goesmann A."/>
            <person name="Henrissat B."/>
            <person name="Duncan S.H."/>
            <person name="Flint H.J."/>
        </authorList>
    </citation>
    <scope>NUCLEOTIDE SEQUENCE</scope>
    <source>
        <strain evidence="3">NBRC 103855</strain>
    </source>
</reference>
<feature type="region of interest" description="Disordered" evidence="1">
    <location>
        <begin position="73"/>
        <end position="103"/>
    </location>
</feature>
<keyword evidence="4" id="KW-1185">Reference proteome</keyword>